<evidence type="ECO:0000313" key="2">
    <source>
        <dbReference type="Proteomes" id="UP000666562"/>
    </source>
</evidence>
<gene>
    <name evidence="1" type="ORF">HA142_07160</name>
</gene>
<dbReference type="Gene3D" id="3.40.50.20">
    <property type="match status" value="1"/>
</dbReference>
<accession>A0A8I1X6X5</accession>
<name>A0A8I1X6X5_PROMR</name>
<comment type="caution">
    <text evidence="1">The sequence shown here is derived from an EMBL/GenBank/DDBJ whole genome shotgun (WGS) entry which is preliminary data.</text>
</comment>
<dbReference type="AlphaFoldDB" id="A0A8I1X6X5"/>
<dbReference type="RefSeq" id="WP_100883935.1">
    <property type="nucleotide sequence ID" value="NZ_JAAORC010000002.1"/>
</dbReference>
<evidence type="ECO:0008006" key="3">
    <source>
        <dbReference type="Google" id="ProtNLM"/>
    </source>
</evidence>
<organism evidence="1 2">
    <name type="scientific">Prochlorococcus marinus str. XMU1401</name>
    <dbReference type="NCBI Taxonomy" id="2052594"/>
    <lineage>
        <taxon>Bacteria</taxon>
        <taxon>Bacillati</taxon>
        <taxon>Cyanobacteriota</taxon>
        <taxon>Cyanophyceae</taxon>
        <taxon>Synechococcales</taxon>
        <taxon>Prochlorococcaceae</taxon>
        <taxon>Prochlorococcus</taxon>
    </lineage>
</organism>
<sequence length="305" mass="36251">MSNWIICLGGSVNQVPYLKEIRKMNLKIFLLDKNKEAPGIEFSDKYQSTGYDQINELEDLVKKEFFYTNKIKYVFSAASQFSQIGVSILSELLELDFINKDNIINCLDKKNFYRIFEKLSAPIPKTELIYNFEKLRDSVLSSNEENNWYLKSDLGKSPHYIYRINKENLYDLDIFWGKDRYLSECYLLQPEFEGIHLRINIFNNSFCIFDHSNEELVEDPIIINSIKEFNIFKKLVEIQKYFNFEKLICKFDVILNSQSWVVIDIGIDPPSRIKKLYLKHNINFHKLYVQLLLQENVDLPYFTEI</sequence>
<dbReference type="Proteomes" id="UP000666562">
    <property type="component" value="Unassembled WGS sequence"/>
</dbReference>
<protein>
    <recommendedName>
        <fullName evidence="3">ATP-grasp domain-containing protein</fullName>
    </recommendedName>
</protein>
<evidence type="ECO:0000313" key="1">
    <source>
        <dbReference type="EMBL" id="MBO8223290.1"/>
    </source>
</evidence>
<dbReference type="EMBL" id="JAAORC010000002">
    <property type="protein sequence ID" value="MBO8223290.1"/>
    <property type="molecule type" value="Genomic_DNA"/>
</dbReference>
<proteinExistence type="predicted"/>
<reference evidence="1" key="1">
    <citation type="submission" date="2020-03" db="EMBL/GenBank/DDBJ databases">
        <title>Genome differentiation and subclade ecological adaptation of Prochlorococcus HLII clade in the global ocean.</title>
        <authorList>
            <person name="Yan W."/>
            <person name="Fen X."/>
            <person name="Zhang W."/>
        </authorList>
    </citation>
    <scope>NUCLEOTIDE SEQUENCE</scope>
    <source>
        <strain evidence="1">XMU1401</strain>
    </source>
</reference>